<dbReference type="Gene3D" id="2.30.130.10">
    <property type="entry name" value="PUA domain"/>
    <property type="match status" value="1"/>
</dbReference>
<name>A0A2A2HA88_METBR</name>
<dbReference type="InterPro" id="IPR036974">
    <property type="entry name" value="PUA_sf"/>
</dbReference>
<gene>
    <name evidence="2" type="ORF">ASJ80_15620</name>
</gene>
<dbReference type="GO" id="GO:0003723">
    <property type="term" value="F:RNA binding"/>
    <property type="evidence" value="ECO:0007669"/>
    <property type="project" value="InterPro"/>
</dbReference>
<accession>A0A2A2HA88</accession>
<dbReference type="InterPro" id="IPR015266">
    <property type="entry name" value="DUF1947"/>
</dbReference>
<dbReference type="Pfam" id="PF09183">
    <property type="entry name" value="DUF1947"/>
    <property type="match status" value="1"/>
</dbReference>
<dbReference type="NCBIfam" id="TIGR03684">
    <property type="entry name" value="arCOG00985"/>
    <property type="match status" value="1"/>
</dbReference>
<proteinExistence type="predicted"/>
<dbReference type="PANTHER" id="PTHR22798:SF0">
    <property type="entry name" value="MALIGNANT T-CELL-AMPLIFIED SEQUENCE 1"/>
    <property type="match status" value="1"/>
</dbReference>
<dbReference type="SUPFAM" id="SSF88697">
    <property type="entry name" value="PUA domain-like"/>
    <property type="match status" value="1"/>
</dbReference>
<reference evidence="2 3" key="1">
    <citation type="journal article" date="2017" name="BMC Genomics">
        <title>Genomic analysis of methanogenic archaea reveals a shift towards energy conservation.</title>
        <authorList>
            <person name="Gilmore S.P."/>
            <person name="Henske J.K."/>
            <person name="Sexton J.A."/>
            <person name="Solomon K.V."/>
            <person name="Seppala S."/>
            <person name="Yoo J.I."/>
            <person name="Huyett L.M."/>
            <person name="Pressman A."/>
            <person name="Cogan J.Z."/>
            <person name="Kivenson V."/>
            <person name="Peng X."/>
            <person name="Tan Y."/>
            <person name="Valentine D.L."/>
            <person name="O'Malley M.A."/>
        </authorList>
    </citation>
    <scope>NUCLEOTIDE SEQUENCE [LARGE SCALE GENOMIC DNA]</scope>
    <source>
        <strain evidence="2 3">M.o.H.</strain>
    </source>
</reference>
<dbReference type="NCBIfam" id="NF011153">
    <property type="entry name" value="PRK14560.1-4"/>
    <property type="match status" value="1"/>
</dbReference>
<dbReference type="InterPro" id="IPR022430">
    <property type="entry name" value="CHP03684"/>
</dbReference>
<protein>
    <submittedName>
        <fullName evidence="2">RNA-binding protein</fullName>
    </submittedName>
</protein>
<organism evidence="2 3">
    <name type="scientific">Methanobacterium bryantii</name>
    <dbReference type="NCBI Taxonomy" id="2161"/>
    <lineage>
        <taxon>Archaea</taxon>
        <taxon>Methanobacteriati</taxon>
        <taxon>Methanobacteriota</taxon>
        <taxon>Methanomada group</taxon>
        <taxon>Methanobacteria</taxon>
        <taxon>Methanobacteriales</taxon>
        <taxon>Methanobacteriaceae</taxon>
        <taxon>Methanobacterium</taxon>
    </lineage>
</organism>
<feature type="domain" description="PUA" evidence="1">
    <location>
        <begin position="75"/>
        <end position="150"/>
    </location>
</feature>
<evidence type="ECO:0000259" key="1">
    <source>
        <dbReference type="SMART" id="SM00359"/>
    </source>
</evidence>
<dbReference type="SMART" id="SM00359">
    <property type="entry name" value="PUA"/>
    <property type="match status" value="1"/>
</dbReference>
<evidence type="ECO:0000313" key="3">
    <source>
        <dbReference type="Proteomes" id="UP000217784"/>
    </source>
</evidence>
<dbReference type="InterPro" id="IPR004521">
    <property type="entry name" value="Uncharacterised_CHP00451"/>
</dbReference>
<sequence>MKIRKRYYLQKKKLKKVKKELGDYSTLISPKSKVEILESDLYDIILIDGKPLIMMIDEVPFPTIKGALELELTKKYVVVDMGAVKFVAKGADVMSPGIVGADPDIMEGDFVIIIEETHRKPLAIGKALISGQEMVEQNEGKAVSAIHYIGDKLWNLVI</sequence>
<dbReference type="PANTHER" id="PTHR22798">
    <property type="entry name" value="MCT-1 PROTEIN"/>
    <property type="match status" value="1"/>
</dbReference>
<dbReference type="NCBIfam" id="TIGR00451">
    <property type="entry name" value="unchar_dom_2"/>
    <property type="match status" value="1"/>
</dbReference>
<dbReference type="RefSeq" id="WP_069584634.1">
    <property type="nucleotide sequence ID" value="NZ_LMVM01000001.1"/>
</dbReference>
<dbReference type="InterPro" id="IPR016437">
    <property type="entry name" value="MCT-1/Tma20"/>
</dbReference>
<dbReference type="InterPro" id="IPR015947">
    <property type="entry name" value="PUA-like_sf"/>
</dbReference>
<dbReference type="PROSITE" id="PS50890">
    <property type="entry name" value="PUA"/>
    <property type="match status" value="1"/>
</dbReference>
<dbReference type="AlphaFoldDB" id="A0A2A2HA88"/>
<evidence type="ECO:0000313" key="2">
    <source>
        <dbReference type="EMBL" id="PAV06255.1"/>
    </source>
</evidence>
<dbReference type="Pfam" id="PF01472">
    <property type="entry name" value="PUA"/>
    <property type="match status" value="1"/>
</dbReference>
<dbReference type="PIRSF" id="PIRSF005067">
    <property type="entry name" value="Tma_RNA-bind_prd"/>
    <property type="match status" value="1"/>
</dbReference>
<dbReference type="Gene3D" id="3.10.450.120">
    <property type="entry name" value="Pre-PUA domain, domain 1"/>
    <property type="match status" value="1"/>
</dbReference>
<dbReference type="CDD" id="cd21154">
    <property type="entry name" value="PUA_MJ1432-like"/>
    <property type="match status" value="1"/>
</dbReference>
<dbReference type="EMBL" id="LMVM01000001">
    <property type="protein sequence ID" value="PAV06255.1"/>
    <property type="molecule type" value="Genomic_DNA"/>
</dbReference>
<dbReference type="Proteomes" id="UP000217784">
    <property type="component" value="Unassembled WGS sequence"/>
</dbReference>
<dbReference type="InterPro" id="IPR002478">
    <property type="entry name" value="PUA"/>
</dbReference>
<dbReference type="GO" id="GO:0001731">
    <property type="term" value="P:formation of translation preinitiation complex"/>
    <property type="evidence" value="ECO:0007669"/>
    <property type="project" value="TreeGrafter"/>
</dbReference>
<keyword evidence="3" id="KW-1185">Reference proteome</keyword>
<dbReference type="OrthoDB" id="27972at2157"/>
<comment type="caution">
    <text evidence="2">The sequence shown here is derived from an EMBL/GenBank/DDBJ whole genome shotgun (WGS) entry which is preliminary data.</text>
</comment>